<dbReference type="CDD" id="cd00090">
    <property type="entry name" value="HTH_ARSR"/>
    <property type="match status" value="1"/>
</dbReference>
<dbReference type="PANTHER" id="PTHR30154:SF34">
    <property type="entry name" value="TRANSCRIPTIONAL REGULATOR AZLB"/>
    <property type="match status" value="1"/>
</dbReference>
<keyword evidence="6" id="KW-1185">Reference proteome</keyword>
<dbReference type="Gene3D" id="3.30.70.920">
    <property type="match status" value="1"/>
</dbReference>
<dbReference type="PROSITE" id="PS50956">
    <property type="entry name" value="HTH_ASNC_2"/>
    <property type="match status" value="1"/>
</dbReference>
<evidence type="ECO:0000256" key="2">
    <source>
        <dbReference type="ARBA" id="ARBA00023125"/>
    </source>
</evidence>
<keyword evidence="3" id="KW-0804">Transcription</keyword>
<dbReference type="Pfam" id="PF13412">
    <property type="entry name" value="HTH_24"/>
    <property type="match status" value="1"/>
</dbReference>
<dbReference type="InterPro" id="IPR011991">
    <property type="entry name" value="ArsR-like_HTH"/>
</dbReference>
<dbReference type="PANTHER" id="PTHR30154">
    <property type="entry name" value="LEUCINE-RESPONSIVE REGULATORY PROTEIN"/>
    <property type="match status" value="1"/>
</dbReference>
<gene>
    <name evidence="5" type="ORF">MW290_13145</name>
</gene>
<keyword evidence="2" id="KW-0238">DNA-binding</keyword>
<dbReference type="Pfam" id="PF01037">
    <property type="entry name" value="AsnC_trans_reg"/>
    <property type="match status" value="1"/>
</dbReference>
<evidence type="ECO:0000256" key="3">
    <source>
        <dbReference type="ARBA" id="ARBA00023163"/>
    </source>
</evidence>
<dbReference type="RefSeq" id="WP_250195100.1">
    <property type="nucleotide sequence ID" value="NZ_CP097635.1"/>
</dbReference>
<keyword evidence="1" id="KW-0805">Transcription regulation</keyword>
<sequence>MSSAVQLDAIDTAILAELQADGRLTNLELAQRVHLSPSACLRRVKQLEEAGVIDRYVALLNPKAVGQPGTSFTIVNLETLTAPVIAAFERAVRDQPQILDCYYVAGSNDYLIRFTYRDAEDLERFHAEVLMHLPGVARSNSMLVLRTVKKTTALPL</sequence>
<proteinExistence type="predicted"/>
<evidence type="ECO:0000313" key="6">
    <source>
        <dbReference type="Proteomes" id="UP001056201"/>
    </source>
</evidence>
<dbReference type="InterPro" id="IPR036390">
    <property type="entry name" value="WH_DNA-bd_sf"/>
</dbReference>
<dbReference type="PRINTS" id="PR00033">
    <property type="entry name" value="HTHASNC"/>
</dbReference>
<dbReference type="SUPFAM" id="SSF46785">
    <property type="entry name" value="Winged helix' DNA-binding domain"/>
    <property type="match status" value="1"/>
</dbReference>
<dbReference type="InterPro" id="IPR036388">
    <property type="entry name" value="WH-like_DNA-bd_sf"/>
</dbReference>
<dbReference type="InterPro" id="IPR019888">
    <property type="entry name" value="Tscrpt_reg_AsnC-like"/>
</dbReference>
<dbReference type="EMBL" id="CP097635">
    <property type="protein sequence ID" value="URI06837.1"/>
    <property type="molecule type" value="Genomic_DNA"/>
</dbReference>
<feature type="domain" description="HTH asnC-type" evidence="4">
    <location>
        <begin position="7"/>
        <end position="68"/>
    </location>
</feature>
<dbReference type="InterPro" id="IPR011008">
    <property type="entry name" value="Dimeric_a/b-barrel"/>
</dbReference>
<dbReference type="SUPFAM" id="SSF54909">
    <property type="entry name" value="Dimeric alpha+beta barrel"/>
    <property type="match status" value="1"/>
</dbReference>
<accession>A0ABY4S4N7</accession>
<protein>
    <submittedName>
        <fullName evidence="5">Lrp/AsnC family transcriptional regulator</fullName>
    </submittedName>
</protein>
<dbReference type="Gene3D" id="1.10.10.10">
    <property type="entry name" value="Winged helix-like DNA-binding domain superfamily/Winged helix DNA-binding domain"/>
    <property type="match status" value="1"/>
</dbReference>
<evidence type="ECO:0000259" key="4">
    <source>
        <dbReference type="PROSITE" id="PS50956"/>
    </source>
</evidence>
<dbReference type="SMART" id="SM00344">
    <property type="entry name" value="HTH_ASNC"/>
    <property type="match status" value="1"/>
</dbReference>
<dbReference type="InterPro" id="IPR019887">
    <property type="entry name" value="Tscrpt_reg_AsnC/Lrp_C"/>
</dbReference>
<evidence type="ECO:0000313" key="5">
    <source>
        <dbReference type="EMBL" id="URI06837.1"/>
    </source>
</evidence>
<dbReference type="InterPro" id="IPR000485">
    <property type="entry name" value="AsnC-type_HTH_dom"/>
</dbReference>
<reference evidence="5" key="1">
    <citation type="submission" date="2022-05" db="EMBL/GenBank/DDBJ databases">
        <title>An RpoN-dependent PEP-CTERM gene is involved in floc formation of an Aquincola tertiaricarbonis strain.</title>
        <authorList>
            <person name="Qiu D."/>
            <person name="Xia M."/>
        </authorList>
    </citation>
    <scope>NUCLEOTIDE SEQUENCE</scope>
    <source>
        <strain evidence="5">RN12</strain>
    </source>
</reference>
<organism evidence="5 6">
    <name type="scientific">Aquincola tertiaricarbonis</name>
    <dbReference type="NCBI Taxonomy" id="391953"/>
    <lineage>
        <taxon>Bacteria</taxon>
        <taxon>Pseudomonadati</taxon>
        <taxon>Pseudomonadota</taxon>
        <taxon>Betaproteobacteria</taxon>
        <taxon>Burkholderiales</taxon>
        <taxon>Sphaerotilaceae</taxon>
        <taxon>Aquincola</taxon>
    </lineage>
</organism>
<name>A0ABY4S4N7_AQUTE</name>
<dbReference type="Proteomes" id="UP001056201">
    <property type="component" value="Chromosome 1"/>
</dbReference>
<evidence type="ECO:0000256" key="1">
    <source>
        <dbReference type="ARBA" id="ARBA00023015"/>
    </source>
</evidence>